<proteinExistence type="predicted"/>
<keyword evidence="3" id="KW-0032">Aminotransferase</keyword>
<dbReference type="InterPro" id="IPR015424">
    <property type="entry name" value="PyrdxlP-dep_Trfase"/>
</dbReference>
<dbReference type="SUPFAM" id="SSF53383">
    <property type="entry name" value="PLP-dependent transferases"/>
    <property type="match status" value="1"/>
</dbReference>
<dbReference type="OrthoDB" id="5978656at2759"/>
<dbReference type="Gene3D" id="3.40.640.10">
    <property type="entry name" value="Type I PLP-dependent aspartate aminotransferase-like (Major domain)"/>
    <property type="match status" value="1"/>
</dbReference>
<dbReference type="eggNOG" id="KOG1549">
    <property type="taxonomic scope" value="Eukaryota"/>
</dbReference>
<feature type="domain" description="Aminotransferase class V" evidence="2">
    <location>
        <begin position="81"/>
        <end position="275"/>
    </location>
</feature>
<dbReference type="InterPro" id="IPR000192">
    <property type="entry name" value="Aminotrans_V_dom"/>
</dbReference>
<dbReference type="InterPro" id="IPR015421">
    <property type="entry name" value="PyrdxlP-dep_Trfase_major"/>
</dbReference>
<dbReference type="EMBL" id="FQ790277">
    <property type="protein sequence ID" value="CCD45307.1"/>
    <property type="molecule type" value="Genomic_DNA"/>
</dbReference>
<protein>
    <submittedName>
        <fullName evidence="3">Similar to aminotransferase family protein (LolT)</fullName>
    </submittedName>
</protein>
<evidence type="ECO:0000313" key="3">
    <source>
        <dbReference type="EMBL" id="CCD45307.1"/>
    </source>
</evidence>
<keyword evidence="1" id="KW-0663">Pyridoxal phosphate</keyword>
<dbReference type="AlphaFoldDB" id="G2XXX0"/>
<dbReference type="Pfam" id="PF00266">
    <property type="entry name" value="Aminotran_5"/>
    <property type="match status" value="1"/>
</dbReference>
<evidence type="ECO:0000259" key="2">
    <source>
        <dbReference type="Pfam" id="PF00266"/>
    </source>
</evidence>
<name>G2XXX0_BOTF4</name>
<dbReference type="InParanoid" id="G2XXX0"/>
<dbReference type="STRING" id="999810.G2XXX0"/>
<dbReference type="PANTHER" id="PTHR43092">
    <property type="entry name" value="L-CYSTEINE DESULFHYDRASE"/>
    <property type="match status" value="1"/>
</dbReference>
<evidence type="ECO:0000313" key="4">
    <source>
        <dbReference type="Proteomes" id="UP000008177"/>
    </source>
</evidence>
<dbReference type="PANTHER" id="PTHR43092:SF2">
    <property type="entry name" value="HERCYNYLCYSTEINE SULFOXIDE LYASE"/>
    <property type="match status" value="1"/>
</dbReference>
<evidence type="ECO:0000256" key="1">
    <source>
        <dbReference type="ARBA" id="ARBA00022898"/>
    </source>
</evidence>
<accession>G2XXX0</accession>
<dbReference type="Proteomes" id="UP000008177">
    <property type="component" value="Unplaced contigs"/>
</dbReference>
<sequence length="460" mass="51917">MGELDTKLGEVSLNDSNTYKATPFGKEMAKHFLFEPGWRNLNHDQGSFGTIPRAIREKQRQYQDASEARPDEFIRYTYPRTLDESREALGKLLNVPTDTVVFVPNATTGINTVLRNLAWNEDGKDEVLYFSTIYGACGLTIRYVSEASRGLVQPRQITFQYPIEDDELVGLFEKAIEASKAEGKRPRAAVFDVVGSLPGLRVPYERYIEICKRESMYSIVDGAHGIGHVSLDLSKLDPDFFVSNCHKWLFVPRGCAVFYVPERNQDLMRTTLPTSHGFVPKGSRPFNPLPPSAKSVFVNQFEFVGTIDNSSYLCTTEAIKWRQEVCGGEKAIMDYCSGLSREGGKAIAKILGTKVLDNSTNTLTDCCLVNVLLPLEIGTCNIEAFFKINEDTKMQAHQWMLETLIKDYKTFIAIAVLDDKWWARLSGQVYLEMEDFEWAGHALKELCARVGDGEYLKKEK</sequence>
<reference evidence="4" key="1">
    <citation type="journal article" date="2011" name="PLoS Genet.">
        <title>Genomic analysis of the necrotrophic fungal pathogens Sclerotinia sclerotiorum and Botrytis cinerea.</title>
        <authorList>
            <person name="Amselem J."/>
            <person name="Cuomo C.A."/>
            <person name="van Kan J.A."/>
            <person name="Viaud M."/>
            <person name="Benito E.P."/>
            <person name="Couloux A."/>
            <person name="Coutinho P.M."/>
            <person name="de Vries R.P."/>
            <person name="Dyer P.S."/>
            <person name="Fillinger S."/>
            <person name="Fournier E."/>
            <person name="Gout L."/>
            <person name="Hahn M."/>
            <person name="Kohn L."/>
            <person name="Lapalu N."/>
            <person name="Plummer K.M."/>
            <person name="Pradier J.M."/>
            <person name="Quevillon E."/>
            <person name="Sharon A."/>
            <person name="Simon A."/>
            <person name="ten Have A."/>
            <person name="Tudzynski B."/>
            <person name="Tudzynski P."/>
            <person name="Wincker P."/>
            <person name="Andrew M."/>
            <person name="Anthouard V."/>
            <person name="Beever R.E."/>
            <person name="Beffa R."/>
            <person name="Benoit I."/>
            <person name="Bouzid O."/>
            <person name="Brault B."/>
            <person name="Chen Z."/>
            <person name="Choquer M."/>
            <person name="Collemare J."/>
            <person name="Cotton P."/>
            <person name="Danchin E.G."/>
            <person name="Da Silva C."/>
            <person name="Gautier A."/>
            <person name="Giraud C."/>
            <person name="Giraud T."/>
            <person name="Gonzalez C."/>
            <person name="Grossetete S."/>
            <person name="Guldener U."/>
            <person name="Henrissat B."/>
            <person name="Howlett B.J."/>
            <person name="Kodira C."/>
            <person name="Kretschmer M."/>
            <person name="Lappartient A."/>
            <person name="Leroch M."/>
            <person name="Levis C."/>
            <person name="Mauceli E."/>
            <person name="Neuveglise C."/>
            <person name="Oeser B."/>
            <person name="Pearson M."/>
            <person name="Poulain J."/>
            <person name="Poussereau N."/>
            <person name="Quesneville H."/>
            <person name="Rascle C."/>
            <person name="Schumacher J."/>
            <person name="Segurens B."/>
            <person name="Sexton A."/>
            <person name="Silva E."/>
            <person name="Sirven C."/>
            <person name="Soanes D.M."/>
            <person name="Talbot N.J."/>
            <person name="Templeton M."/>
            <person name="Yandava C."/>
            <person name="Yarden O."/>
            <person name="Zeng Q."/>
            <person name="Rollins J.A."/>
            <person name="Lebrun M.H."/>
            <person name="Dickman M."/>
        </authorList>
    </citation>
    <scope>NUCLEOTIDE SEQUENCE [LARGE SCALE GENOMIC DNA]</scope>
    <source>
        <strain evidence="4">T4</strain>
    </source>
</reference>
<keyword evidence="3" id="KW-0808">Transferase</keyword>
<dbReference type="GO" id="GO:0008483">
    <property type="term" value="F:transaminase activity"/>
    <property type="evidence" value="ECO:0007669"/>
    <property type="project" value="UniProtKB-KW"/>
</dbReference>
<dbReference type="HOGENOM" id="CLU_003433_3_0_1"/>
<gene>
    <name evidence="3" type="ORF">BofuT4_P120130.1</name>
</gene>
<organism evidence="3 4">
    <name type="scientific">Botryotinia fuckeliana (strain T4)</name>
    <name type="common">Noble rot fungus</name>
    <name type="synonym">Botrytis cinerea</name>
    <dbReference type="NCBI Taxonomy" id="999810"/>
    <lineage>
        <taxon>Eukaryota</taxon>
        <taxon>Fungi</taxon>
        <taxon>Dikarya</taxon>
        <taxon>Ascomycota</taxon>
        <taxon>Pezizomycotina</taxon>
        <taxon>Leotiomycetes</taxon>
        <taxon>Helotiales</taxon>
        <taxon>Sclerotiniaceae</taxon>
        <taxon>Botrytis</taxon>
    </lineage>
</organism>